<evidence type="ECO:0000256" key="1">
    <source>
        <dbReference type="RuleBase" id="RU003513"/>
    </source>
</evidence>
<dbReference type="OrthoDB" id="9803238at2"/>
<keyword evidence="4" id="KW-1185">Reference proteome</keyword>
<dbReference type="NCBIfam" id="TIGR00236">
    <property type="entry name" value="wecB"/>
    <property type="match status" value="1"/>
</dbReference>
<dbReference type="CDD" id="cd03786">
    <property type="entry name" value="GTB_UDP-GlcNAc_2-Epimerase"/>
    <property type="match status" value="1"/>
</dbReference>
<keyword evidence="1" id="KW-0413">Isomerase</keyword>
<dbReference type="InterPro" id="IPR029767">
    <property type="entry name" value="WecB-like"/>
</dbReference>
<dbReference type="EMBL" id="NXLX01000008">
    <property type="protein sequence ID" value="RDU73877.1"/>
    <property type="molecule type" value="Genomic_DNA"/>
</dbReference>
<sequence length="353" mass="40176">MMKILTILGARPQFIKSAPLSLAFKKNQIQEVVIHTGQHYDFSMSEIFFKTLKLKKPLYQLNHGSKSHAQMTADILKDTEAILLQEKPDFTLVYGDTNSTLAGALASIKLQIPIIHIESGLRSFDHTMPEEINRILTDKISKILFCPTKNALSNLKKEGFKAPQYLIKNVGDIMFDASKLFATYATKPNLSIQSHFCICTLHRAENTDDSKKLHTILKAIDKIASKQQVIFPIHPRIQTLFSTKDYPHITFCPPLGYLEMLWLLQKTQIVLTDSGGLQKEAYFFKKHCIVLRENSEWMELIENNYNFLTGSDEEKILTTFDNISQISNSSFCEKFYGNGKSAQKIISVLKGFE</sequence>
<feature type="domain" description="UDP-N-acetylglucosamine 2-epimerase" evidence="2">
    <location>
        <begin position="26"/>
        <end position="350"/>
    </location>
</feature>
<dbReference type="GO" id="GO:0016853">
    <property type="term" value="F:isomerase activity"/>
    <property type="evidence" value="ECO:0007669"/>
    <property type="project" value="UniProtKB-KW"/>
</dbReference>
<evidence type="ECO:0000313" key="3">
    <source>
        <dbReference type="EMBL" id="RDU73877.1"/>
    </source>
</evidence>
<dbReference type="Gene3D" id="3.40.50.2000">
    <property type="entry name" value="Glycogen Phosphorylase B"/>
    <property type="match status" value="2"/>
</dbReference>
<dbReference type="Pfam" id="PF02350">
    <property type="entry name" value="Epimerase_2"/>
    <property type="match status" value="1"/>
</dbReference>
<evidence type="ECO:0000313" key="4">
    <source>
        <dbReference type="Proteomes" id="UP000256695"/>
    </source>
</evidence>
<gene>
    <name evidence="3" type="ORF">CQA57_04215</name>
</gene>
<evidence type="ECO:0000259" key="2">
    <source>
        <dbReference type="Pfam" id="PF02350"/>
    </source>
</evidence>
<reference evidence="3 4" key="1">
    <citation type="submission" date="2018-04" db="EMBL/GenBank/DDBJ databases">
        <title>Novel Campyloabacter and Helicobacter Species and Strains.</title>
        <authorList>
            <person name="Mannion A.J."/>
            <person name="Shen Z."/>
            <person name="Fox J.G."/>
        </authorList>
    </citation>
    <scope>NUCLEOTIDE SEQUENCE [LARGE SCALE GENOMIC DNA]</scope>
    <source>
        <strain evidence="3 4">MIT 04-9362</strain>
    </source>
</reference>
<protein>
    <submittedName>
        <fullName evidence="3">UDP-N-acetylglucosamine 2-epimerase (Non-hydrolyzing)</fullName>
    </submittedName>
</protein>
<dbReference type="Proteomes" id="UP000256695">
    <property type="component" value="Unassembled WGS sequence"/>
</dbReference>
<comment type="similarity">
    <text evidence="1">Belongs to the UDP-N-acetylglucosamine 2-epimerase family.</text>
</comment>
<accession>A0A3D8J8P3</accession>
<dbReference type="PANTHER" id="PTHR43174:SF1">
    <property type="entry name" value="UDP-N-ACETYLGLUCOSAMINE 2-EPIMERASE"/>
    <property type="match status" value="1"/>
</dbReference>
<dbReference type="InterPro" id="IPR003331">
    <property type="entry name" value="UDP_GlcNAc_Epimerase_2_dom"/>
</dbReference>
<name>A0A3D8J8P3_9HELI</name>
<comment type="caution">
    <text evidence="3">The sequence shown here is derived from an EMBL/GenBank/DDBJ whole genome shotgun (WGS) entry which is preliminary data.</text>
</comment>
<organism evidence="3 4">
    <name type="scientific">Helicobacter anseris</name>
    <dbReference type="NCBI Taxonomy" id="375926"/>
    <lineage>
        <taxon>Bacteria</taxon>
        <taxon>Pseudomonadati</taxon>
        <taxon>Campylobacterota</taxon>
        <taxon>Epsilonproteobacteria</taxon>
        <taxon>Campylobacterales</taxon>
        <taxon>Helicobacteraceae</taxon>
        <taxon>Helicobacter</taxon>
    </lineage>
</organism>
<proteinExistence type="inferred from homology"/>
<dbReference type="SUPFAM" id="SSF53756">
    <property type="entry name" value="UDP-Glycosyltransferase/glycogen phosphorylase"/>
    <property type="match status" value="1"/>
</dbReference>
<dbReference type="AlphaFoldDB" id="A0A3D8J8P3"/>
<dbReference type="PANTHER" id="PTHR43174">
    <property type="entry name" value="UDP-N-ACETYLGLUCOSAMINE 2-EPIMERASE"/>
    <property type="match status" value="1"/>
</dbReference>